<proteinExistence type="predicted"/>
<protein>
    <submittedName>
        <fullName evidence="2">Cytoplasmic protein</fullName>
    </submittedName>
</protein>
<evidence type="ECO:0000313" key="1">
    <source>
        <dbReference type="EMBL" id="KAB0875663.1"/>
    </source>
</evidence>
<evidence type="ECO:0000313" key="3">
    <source>
        <dbReference type="Proteomes" id="UP000244378"/>
    </source>
</evidence>
<accession>A0A2T7AN98</accession>
<reference evidence="2 3" key="1">
    <citation type="submission" date="2016-12" db="EMBL/GenBank/DDBJ databases">
        <title>Analysis of the Molecular Diversity Among Cronobacter Species Isolated from Filth Flies Using a Pan Genomic DNA Microarray.</title>
        <authorList>
            <person name="Pava-Ripoll M."/>
            <person name="Tall B."/>
            <person name="Farber J."/>
            <person name="Fanning S."/>
            <person name="Lehner A."/>
            <person name="Stephan R."/>
            <person name="Pagotto F."/>
            <person name="Iverson C."/>
            <person name="Ziobro G."/>
            <person name="Miller A."/>
            <person name="Pearson R."/>
            <person name="Yan Q."/>
            <person name="Kim M."/>
            <person name="Jeong S."/>
            <person name="Park J."/>
            <person name="Jun S."/>
            <person name="Choi H."/>
            <person name="Chung T."/>
            <person name="Yoo Y."/>
            <person name="Park E."/>
            <person name="Hwang S."/>
            <person name="Lee B."/>
            <person name="Sathyamoorthy V."/>
            <person name="Carter L."/>
            <person name="Mammel M."/>
            <person name="Jackson S."/>
            <person name="Kothary M."/>
            <person name="Patel I."/>
            <person name="Grim C."/>
            <person name="Gopinath G."/>
            <person name="Gangiredla J."/>
            <person name="Chase H."/>
        </authorList>
    </citation>
    <scope>NUCLEOTIDE SEQUENCE [LARGE SCALE GENOMIC DNA]</scope>
    <source>
        <strain evidence="2 3">MOD1-Md1s</strain>
    </source>
</reference>
<dbReference type="RefSeq" id="WP_075193812.1">
    <property type="nucleotide sequence ID" value="NZ_JABWGS010000003.1"/>
</dbReference>
<evidence type="ECO:0000313" key="2">
    <source>
        <dbReference type="EMBL" id="PUX10587.1"/>
    </source>
</evidence>
<dbReference type="Proteomes" id="UP000469927">
    <property type="component" value="Unassembled WGS sequence"/>
</dbReference>
<comment type="caution">
    <text evidence="2">The sequence shown here is derived from an EMBL/GenBank/DDBJ whole genome shotgun (WGS) entry which is preliminary data.</text>
</comment>
<keyword evidence="4" id="KW-1185">Reference proteome</keyword>
<gene>
    <name evidence="2" type="ORF">AUN14_17475</name>
    <name evidence="1" type="ORF">FZI19_15405</name>
</gene>
<dbReference type="Proteomes" id="UP000244378">
    <property type="component" value="Unassembled WGS sequence"/>
</dbReference>
<dbReference type="EMBL" id="MSAE01000040">
    <property type="protein sequence ID" value="PUX10587.1"/>
    <property type="molecule type" value="Genomic_DNA"/>
</dbReference>
<reference evidence="1 4" key="2">
    <citation type="submission" date="2019-08" db="EMBL/GenBank/DDBJ databases">
        <title>Prevalence, distribution, and phylogeny of type two toxin-antitoxin genes possessed by Cronobacter species where C. sakazakii homologs follow sequence type lineages.</title>
        <authorList>
            <person name="Finkelstein S."/>
            <person name="Negrete F."/>
            <person name="Jang H."/>
            <person name="Gopinath G.R."/>
            <person name="Tall B.D."/>
        </authorList>
    </citation>
    <scope>NUCLEOTIDE SEQUENCE [LARGE SCALE GENOMIC DNA]</scope>
    <source>
        <strain evidence="1 4">MOD1_GK1257</strain>
    </source>
</reference>
<evidence type="ECO:0000313" key="4">
    <source>
        <dbReference type="Proteomes" id="UP000469927"/>
    </source>
</evidence>
<sequence length="139" mass="15748">MTEITSSHQYFTLDKQEEQKFILSQNLQALINEKNEAIAGYTRAVLTIPAALVQLKWHNRREIYPFLVKEEVYGAVLEEIMNRHPQLRAPVMAAIEEHYQQIKAQEAATLMLSRQLADGNCQTSSVTPLAQPPAPSTDK</sequence>
<dbReference type="EMBL" id="WAGD01000046">
    <property type="protein sequence ID" value="KAB0875663.1"/>
    <property type="molecule type" value="Genomic_DNA"/>
</dbReference>
<organism evidence="2 3">
    <name type="scientific">Cronobacter muytjensii</name>
    <dbReference type="NCBI Taxonomy" id="413501"/>
    <lineage>
        <taxon>Bacteria</taxon>
        <taxon>Pseudomonadati</taxon>
        <taxon>Pseudomonadota</taxon>
        <taxon>Gammaproteobacteria</taxon>
        <taxon>Enterobacterales</taxon>
        <taxon>Enterobacteriaceae</taxon>
        <taxon>Cronobacter</taxon>
    </lineage>
</organism>
<dbReference type="OrthoDB" id="6624446at2"/>
<name>A0A2T7AN98_9ENTR</name>
<dbReference type="AlphaFoldDB" id="A0A2T7AN98"/>